<evidence type="ECO:0000256" key="1">
    <source>
        <dbReference type="SAM" id="MobiDB-lite"/>
    </source>
</evidence>
<protein>
    <recommendedName>
        <fullName evidence="4">Reverse transcriptase zinc-binding domain-containing protein</fullName>
    </recommendedName>
</protein>
<evidence type="ECO:0008006" key="4">
    <source>
        <dbReference type="Google" id="ProtNLM"/>
    </source>
</evidence>
<evidence type="ECO:0000313" key="2">
    <source>
        <dbReference type="EMBL" id="KAJ5458823.1"/>
    </source>
</evidence>
<dbReference type="EMBL" id="JAPWDO010000008">
    <property type="protein sequence ID" value="KAJ5458823.1"/>
    <property type="molecule type" value="Genomic_DNA"/>
</dbReference>
<proteinExistence type="predicted"/>
<reference evidence="2" key="1">
    <citation type="submission" date="2022-12" db="EMBL/GenBank/DDBJ databases">
        <authorList>
            <person name="Petersen C."/>
        </authorList>
    </citation>
    <scope>NUCLEOTIDE SEQUENCE</scope>
    <source>
        <strain evidence="2">IBT 17660</strain>
    </source>
</reference>
<dbReference type="AlphaFoldDB" id="A0A9X0BGT8"/>
<dbReference type="OrthoDB" id="4368687at2759"/>
<accession>A0A9X0BGT8</accession>
<organism evidence="2 3">
    <name type="scientific">Penicillium desertorum</name>
    <dbReference type="NCBI Taxonomy" id="1303715"/>
    <lineage>
        <taxon>Eukaryota</taxon>
        <taxon>Fungi</taxon>
        <taxon>Dikarya</taxon>
        <taxon>Ascomycota</taxon>
        <taxon>Pezizomycotina</taxon>
        <taxon>Eurotiomycetes</taxon>
        <taxon>Eurotiomycetidae</taxon>
        <taxon>Eurotiales</taxon>
        <taxon>Aspergillaceae</taxon>
        <taxon>Penicillium</taxon>
    </lineage>
</organism>
<evidence type="ECO:0000313" key="3">
    <source>
        <dbReference type="Proteomes" id="UP001147760"/>
    </source>
</evidence>
<gene>
    <name evidence="2" type="ORF">N7530_010767</name>
</gene>
<feature type="region of interest" description="Disordered" evidence="1">
    <location>
        <begin position="228"/>
        <end position="255"/>
    </location>
</feature>
<dbReference type="Proteomes" id="UP001147760">
    <property type="component" value="Unassembled WGS sequence"/>
</dbReference>
<reference evidence="2" key="2">
    <citation type="journal article" date="2023" name="IMA Fungus">
        <title>Comparative genomic study of the Penicillium genus elucidates a diverse pangenome and 15 lateral gene transfer events.</title>
        <authorList>
            <person name="Petersen C."/>
            <person name="Sorensen T."/>
            <person name="Nielsen M.R."/>
            <person name="Sondergaard T.E."/>
            <person name="Sorensen J.L."/>
            <person name="Fitzpatrick D.A."/>
            <person name="Frisvad J.C."/>
            <person name="Nielsen K.L."/>
        </authorList>
    </citation>
    <scope>NUCLEOTIDE SEQUENCE</scope>
    <source>
        <strain evidence="2">IBT 17660</strain>
    </source>
</reference>
<comment type="caution">
    <text evidence="2">The sequence shown here is derived from an EMBL/GenBank/DDBJ whole genome shotgun (WGS) entry which is preliminary data.</text>
</comment>
<sequence>MLAKEAATTTNTSHNRYVRLASAARRCIKRDTKTVWEKPWSRIGVRMTARRTKKLIEMPNKSNLAYWKGLRKATSSVLIQLRTGIIGLAEYFSKIKRKDSPRCQCDMGNQSVRHVLLECPLLEEQRYEMLNELFEEGGLTTLGEMKILKESKAAPIVAKFMIATGLLGQFQSVDSVAIGKEKGEGDEDSNPITKPIQETASAGETGRTIQWHGARSADVTSYQRTWRSAIADDEGDEGDEARRRDPNLFVYDLPT</sequence>
<keyword evidence="3" id="KW-1185">Reference proteome</keyword>
<name>A0A9X0BGT8_9EURO</name>